<organism evidence="1">
    <name type="scientific">marine metagenome</name>
    <dbReference type="NCBI Taxonomy" id="408172"/>
    <lineage>
        <taxon>unclassified sequences</taxon>
        <taxon>metagenomes</taxon>
        <taxon>ecological metagenomes</taxon>
    </lineage>
</organism>
<dbReference type="AlphaFoldDB" id="A0A382YHR2"/>
<name>A0A382YHR2_9ZZZZ</name>
<gene>
    <name evidence="1" type="ORF">METZ01_LOCUS435345</name>
</gene>
<accession>A0A382YHR2</accession>
<reference evidence="1" key="1">
    <citation type="submission" date="2018-05" db="EMBL/GenBank/DDBJ databases">
        <authorList>
            <person name="Lanie J.A."/>
            <person name="Ng W.-L."/>
            <person name="Kazmierczak K.M."/>
            <person name="Andrzejewski T.M."/>
            <person name="Davidsen T.M."/>
            <person name="Wayne K.J."/>
            <person name="Tettelin H."/>
            <person name="Glass J.I."/>
            <person name="Rusch D."/>
            <person name="Podicherti R."/>
            <person name="Tsui H.-C.T."/>
            <person name="Winkler M.E."/>
        </authorList>
    </citation>
    <scope>NUCLEOTIDE SEQUENCE</scope>
</reference>
<evidence type="ECO:0000313" key="1">
    <source>
        <dbReference type="EMBL" id="SVD82491.1"/>
    </source>
</evidence>
<sequence length="32" mass="3591">MSELNESFLENLKKQKIILFGGNQINSVLLGL</sequence>
<protein>
    <submittedName>
        <fullName evidence="1">Uncharacterized protein</fullName>
    </submittedName>
</protein>
<proteinExistence type="predicted"/>
<dbReference type="EMBL" id="UINC01175719">
    <property type="protein sequence ID" value="SVD82491.1"/>
    <property type="molecule type" value="Genomic_DNA"/>
</dbReference>